<dbReference type="GO" id="GO:0102559">
    <property type="term" value="F:peptide chain release factor N(5)-glutamine methyltransferase activity"/>
    <property type="evidence" value="ECO:0007669"/>
    <property type="project" value="UniProtKB-EC"/>
</dbReference>
<evidence type="ECO:0000256" key="2">
    <source>
        <dbReference type="ARBA" id="ARBA00022603"/>
    </source>
</evidence>
<dbReference type="Pfam" id="PF05175">
    <property type="entry name" value="MTS"/>
    <property type="match status" value="1"/>
</dbReference>
<evidence type="ECO:0000313" key="8">
    <source>
        <dbReference type="EMBL" id="ASV31960.1"/>
    </source>
</evidence>
<dbReference type="PANTHER" id="PTHR18895">
    <property type="entry name" value="HEMK METHYLTRANSFERASE"/>
    <property type="match status" value="1"/>
</dbReference>
<feature type="domain" description="Release factor glutamine methyltransferase N-terminal" evidence="7">
    <location>
        <begin position="12"/>
        <end position="76"/>
    </location>
</feature>
<protein>
    <recommendedName>
        <fullName evidence="1">peptide chain release factor N(5)-glutamine methyltransferase</fullName>
        <ecNumber evidence="1">2.1.1.297</ecNumber>
    </recommendedName>
</protein>
<dbReference type="CDD" id="cd02440">
    <property type="entry name" value="AdoMet_MTases"/>
    <property type="match status" value="1"/>
</dbReference>
<feature type="domain" description="Methyltransferase small" evidence="6">
    <location>
        <begin position="114"/>
        <end position="195"/>
    </location>
</feature>
<dbReference type="SUPFAM" id="SSF53335">
    <property type="entry name" value="S-adenosyl-L-methionine-dependent methyltransferases"/>
    <property type="match status" value="1"/>
</dbReference>
<dbReference type="EMBL" id="CP022957">
    <property type="protein sequence ID" value="ASV31960.1"/>
    <property type="molecule type" value="Genomic_DNA"/>
</dbReference>
<dbReference type="NCBIfam" id="TIGR03534">
    <property type="entry name" value="RF_mod_PrmC"/>
    <property type="match status" value="1"/>
</dbReference>
<reference evidence="8 9" key="1">
    <citation type="submission" date="2017-08" db="EMBL/GenBank/DDBJ databases">
        <title>The complete genome sequence of Maribacter sp. B1, isolated from deep-sea sediment.</title>
        <authorList>
            <person name="Wu Y.-H."/>
            <person name="Cheng H."/>
            <person name="Xu X.-W."/>
        </authorList>
    </citation>
    <scope>NUCLEOTIDE SEQUENCE [LARGE SCALE GENOMIC DNA]</scope>
    <source>
        <strain evidence="8 9">B1</strain>
    </source>
</reference>
<proteinExistence type="predicted"/>
<dbReference type="OrthoDB" id="9800643at2"/>
<evidence type="ECO:0000256" key="4">
    <source>
        <dbReference type="ARBA" id="ARBA00022691"/>
    </source>
</evidence>
<gene>
    <name evidence="8" type="primary">prmC</name>
    <name evidence="8" type="ORF">CJ263_18030</name>
</gene>
<keyword evidence="4" id="KW-0949">S-adenosyl-L-methionine</keyword>
<dbReference type="GO" id="GO:0003676">
    <property type="term" value="F:nucleic acid binding"/>
    <property type="evidence" value="ECO:0007669"/>
    <property type="project" value="InterPro"/>
</dbReference>
<organism evidence="8 9">
    <name type="scientific">Maribacter cobaltidurans</name>
    <dbReference type="NCBI Taxonomy" id="1178778"/>
    <lineage>
        <taxon>Bacteria</taxon>
        <taxon>Pseudomonadati</taxon>
        <taxon>Bacteroidota</taxon>
        <taxon>Flavobacteriia</taxon>
        <taxon>Flavobacteriales</taxon>
        <taxon>Flavobacteriaceae</taxon>
        <taxon>Maribacter</taxon>
    </lineage>
</organism>
<dbReference type="PANTHER" id="PTHR18895:SF74">
    <property type="entry name" value="MTRF1L RELEASE FACTOR GLUTAMINE METHYLTRANSFERASE"/>
    <property type="match status" value="1"/>
</dbReference>
<evidence type="ECO:0000313" key="9">
    <source>
        <dbReference type="Proteomes" id="UP000215244"/>
    </source>
</evidence>
<accession>A0A223V9Y6</accession>
<dbReference type="Proteomes" id="UP000215244">
    <property type="component" value="Chromosome"/>
</dbReference>
<dbReference type="Pfam" id="PF17827">
    <property type="entry name" value="PrmC_N"/>
    <property type="match status" value="1"/>
</dbReference>
<dbReference type="NCBIfam" id="TIGR00536">
    <property type="entry name" value="hemK_fam"/>
    <property type="match status" value="1"/>
</dbReference>
<dbReference type="Gene3D" id="3.40.50.150">
    <property type="entry name" value="Vaccinia Virus protein VP39"/>
    <property type="match status" value="1"/>
</dbReference>
<dbReference type="InterPro" id="IPR002052">
    <property type="entry name" value="DNA_methylase_N6_adenine_CS"/>
</dbReference>
<dbReference type="InterPro" id="IPR019874">
    <property type="entry name" value="RF_methyltr_PrmC"/>
</dbReference>
<dbReference type="InterPro" id="IPR050320">
    <property type="entry name" value="N5-glutamine_MTase"/>
</dbReference>
<sequence length="282" mass="32543">MLLKEIKKIFHQELNEIYGEDEVSSFFYLLIEHYLGLERFVLAIQPNLMVDKQEETKLFKALSELKINRPIQYITGRAYFMDMEFKVGPGVLIPRPETEELARWVVSDVTEISESLDILDMGTGSGCIAIGLAKVLKNANVHALDISEEALGLAKENARNNDADVHFFQSDMTNFSIKQKFDIVASNPPYVRYLEKNKMNNNVLDYEPETALFVSDDDPLFFYRSIAEFTTKNLKPNGMLYLEINQYLGVETCCLLKKYDFEKIELRKDMFGNDRMIKAIKN</sequence>
<name>A0A223V9Y6_9FLAO</name>
<dbReference type="Gene3D" id="1.10.8.10">
    <property type="entry name" value="DNA helicase RuvA subunit, C-terminal domain"/>
    <property type="match status" value="1"/>
</dbReference>
<keyword evidence="2 8" id="KW-0489">Methyltransferase</keyword>
<evidence type="ECO:0000259" key="6">
    <source>
        <dbReference type="Pfam" id="PF05175"/>
    </source>
</evidence>
<evidence type="ECO:0000256" key="3">
    <source>
        <dbReference type="ARBA" id="ARBA00022679"/>
    </source>
</evidence>
<keyword evidence="3 8" id="KW-0808">Transferase</keyword>
<evidence type="ECO:0000256" key="5">
    <source>
        <dbReference type="ARBA" id="ARBA00048391"/>
    </source>
</evidence>
<dbReference type="AlphaFoldDB" id="A0A223V9Y6"/>
<evidence type="ECO:0000256" key="1">
    <source>
        <dbReference type="ARBA" id="ARBA00012771"/>
    </source>
</evidence>
<dbReference type="RefSeq" id="WP_094998545.1">
    <property type="nucleotide sequence ID" value="NZ_BMJL01000005.1"/>
</dbReference>
<dbReference type="InterPro" id="IPR029063">
    <property type="entry name" value="SAM-dependent_MTases_sf"/>
</dbReference>
<evidence type="ECO:0000259" key="7">
    <source>
        <dbReference type="Pfam" id="PF17827"/>
    </source>
</evidence>
<dbReference type="InterPro" id="IPR004556">
    <property type="entry name" value="HemK-like"/>
</dbReference>
<keyword evidence="9" id="KW-1185">Reference proteome</keyword>
<comment type="catalytic activity">
    <reaction evidence="5">
        <text>L-glutaminyl-[peptide chain release factor] + S-adenosyl-L-methionine = N(5)-methyl-L-glutaminyl-[peptide chain release factor] + S-adenosyl-L-homocysteine + H(+)</text>
        <dbReference type="Rhea" id="RHEA:42896"/>
        <dbReference type="Rhea" id="RHEA-COMP:10271"/>
        <dbReference type="Rhea" id="RHEA-COMP:10272"/>
        <dbReference type="ChEBI" id="CHEBI:15378"/>
        <dbReference type="ChEBI" id="CHEBI:30011"/>
        <dbReference type="ChEBI" id="CHEBI:57856"/>
        <dbReference type="ChEBI" id="CHEBI:59789"/>
        <dbReference type="ChEBI" id="CHEBI:61891"/>
        <dbReference type="EC" id="2.1.1.297"/>
    </reaction>
</comment>
<dbReference type="InterPro" id="IPR040758">
    <property type="entry name" value="PrmC_N"/>
</dbReference>
<dbReference type="KEGG" id="marb:CJ263_18030"/>
<dbReference type="InterPro" id="IPR007848">
    <property type="entry name" value="Small_mtfrase_dom"/>
</dbReference>
<dbReference type="EC" id="2.1.1.297" evidence="1"/>
<dbReference type="PROSITE" id="PS00092">
    <property type="entry name" value="N6_MTASE"/>
    <property type="match status" value="1"/>
</dbReference>
<dbReference type="GO" id="GO:0032259">
    <property type="term" value="P:methylation"/>
    <property type="evidence" value="ECO:0007669"/>
    <property type="project" value="UniProtKB-KW"/>
</dbReference>